<keyword evidence="6 15" id="KW-1133">Transmembrane helix</keyword>
<comment type="catalytic activity">
    <reaction evidence="9">
        <text>D-glucose(out) = D-glucose(in)</text>
        <dbReference type="Rhea" id="RHEA:60376"/>
        <dbReference type="ChEBI" id="CHEBI:4167"/>
    </reaction>
    <physiologicalReaction direction="left-to-right" evidence="9">
        <dbReference type="Rhea" id="RHEA:60377"/>
    </physiologicalReaction>
</comment>
<evidence type="ECO:0000256" key="1">
    <source>
        <dbReference type="ARBA" id="ARBA00004141"/>
    </source>
</evidence>
<dbReference type="Pfam" id="PF00083">
    <property type="entry name" value="Sugar_tr"/>
    <property type="match status" value="1"/>
</dbReference>
<evidence type="ECO:0000256" key="5">
    <source>
        <dbReference type="ARBA" id="ARBA00022692"/>
    </source>
</evidence>
<protein>
    <recommendedName>
        <fullName evidence="14">Hexose transporter 1</fullName>
    </recommendedName>
</protein>
<evidence type="ECO:0000256" key="10">
    <source>
        <dbReference type="ARBA" id="ARBA00044656"/>
    </source>
</evidence>
<feature type="transmembrane region" description="Helical" evidence="15">
    <location>
        <begin position="58"/>
        <end position="81"/>
    </location>
</feature>
<comment type="subunit">
    <text evidence="3">Homodimer.</text>
</comment>
<dbReference type="GO" id="GO:0022857">
    <property type="term" value="F:transmembrane transporter activity"/>
    <property type="evidence" value="ECO:0007669"/>
    <property type="project" value="InterPro"/>
</dbReference>
<evidence type="ECO:0000256" key="15">
    <source>
        <dbReference type="SAM" id="Phobius"/>
    </source>
</evidence>
<keyword evidence="18" id="KW-1185">Reference proteome</keyword>
<feature type="transmembrane region" description="Helical" evidence="15">
    <location>
        <begin position="111"/>
        <end position="131"/>
    </location>
</feature>
<name>A0AAD2CLK8_9STRA</name>
<gene>
    <name evidence="17" type="ORF">CYCCA115_LOCUS3628</name>
</gene>
<feature type="transmembrane region" description="Helical" evidence="15">
    <location>
        <begin position="350"/>
        <end position="370"/>
    </location>
</feature>
<dbReference type="InterPro" id="IPR005828">
    <property type="entry name" value="MFS_sugar_transport-like"/>
</dbReference>
<comment type="catalytic activity">
    <reaction evidence="13">
        <text>D-fructose(out) = D-fructose(in)</text>
        <dbReference type="Rhea" id="RHEA:60372"/>
        <dbReference type="ChEBI" id="CHEBI:37721"/>
    </reaction>
    <physiologicalReaction direction="left-to-right" evidence="13">
        <dbReference type="Rhea" id="RHEA:60373"/>
    </physiologicalReaction>
</comment>
<dbReference type="InterPro" id="IPR050820">
    <property type="entry name" value="MFS_Sugar_Transporter"/>
</dbReference>
<dbReference type="GO" id="GO:1904659">
    <property type="term" value="P:D-glucose transmembrane transport"/>
    <property type="evidence" value="ECO:0007669"/>
    <property type="project" value="TreeGrafter"/>
</dbReference>
<feature type="transmembrane region" description="Helical" evidence="15">
    <location>
        <begin position="424"/>
        <end position="444"/>
    </location>
</feature>
<comment type="catalytic activity">
    <reaction evidence="12">
        <text>D-glucosamine(out) = D-glucosamine(in)</text>
        <dbReference type="Rhea" id="RHEA:78423"/>
        <dbReference type="ChEBI" id="CHEBI:58723"/>
    </reaction>
    <physiologicalReaction direction="left-to-right" evidence="12">
        <dbReference type="Rhea" id="RHEA:78424"/>
    </physiologicalReaction>
</comment>
<keyword evidence="7 15" id="KW-0472">Membrane</keyword>
<comment type="subcellular location">
    <subcellularLocation>
        <location evidence="1">Membrane</location>
        <topology evidence="1">Multi-pass membrane protein</topology>
    </subcellularLocation>
</comment>
<comment type="catalytic activity">
    <reaction evidence="8">
        <text>D-galactose(in) = D-galactose(out)</text>
        <dbReference type="Rhea" id="RHEA:34915"/>
        <dbReference type="ChEBI" id="CHEBI:4139"/>
    </reaction>
    <physiologicalReaction direction="right-to-left" evidence="8">
        <dbReference type="Rhea" id="RHEA:34917"/>
    </physiologicalReaction>
</comment>
<evidence type="ECO:0000259" key="16">
    <source>
        <dbReference type="PROSITE" id="PS50850"/>
    </source>
</evidence>
<comment type="similarity">
    <text evidence="2">Belongs to the major facilitator superfamily. Sugar transporter (TC 2.A.1.1) family.</text>
</comment>
<evidence type="ECO:0000256" key="7">
    <source>
        <dbReference type="ARBA" id="ARBA00023136"/>
    </source>
</evidence>
<evidence type="ECO:0000256" key="2">
    <source>
        <dbReference type="ARBA" id="ARBA00010992"/>
    </source>
</evidence>
<dbReference type="SUPFAM" id="SSF103473">
    <property type="entry name" value="MFS general substrate transporter"/>
    <property type="match status" value="1"/>
</dbReference>
<feature type="transmembrane region" description="Helical" evidence="15">
    <location>
        <begin position="456"/>
        <end position="474"/>
    </location>
</feature>
<evidence type="ECO:0000256" key="6">
    <source>
        <dbReference type="ARBA" id="ARBA00022989"/>
    </source>
</evidence>
<feature type="transmembrane region" description="Helical" evidence="15">
    <location>
        <begin position="12"/>
        <end position="33"/>
    </location>
</feature>
<dbReference type="Proteomes" id="UP001295423">
    <property type="component" value="Unassembled WGS sequence"/>
</dbReference>
<dbReference type="PRINTS" id="PR00171">
    <property type="entry name" value="SUGRTRNSPORT"/>
</dbReference>
<evidence type="ECO:0000256" key="9">
    <source>
        <dbReference type="ARBA" id="ARBA00044648"/>
    </source>
</evidence>
<dbReference type="InterPro" id="IPR003663">
    <property type="entry name" value="Sugar/inositol_transpt"/>
</dbReference>
<dbReference type="PANTHER" id="PTHR48023">
    <property type="entry name" value="D-XYLOSE-PROTON SYMPORTER-LIKE 2"/>
    <property type="match status" value="1"/>
</dbReference>
<feature type="transmembrane region" description="Helical" evidence="15">
    <location>
        <begin position="390"/>
        <end position="412"/>
    </location>
</feature>
<dbReference type="InterPro" id="IPR036259">
    <property type="entry name" value="MFS_trans_sf"/>
</dbReference>
<evidence type="ECO:0000313" key="17">
    <source>
        <dbReference type="EMBL" id="CAJ1934182.1"/>
    </source>
</evidence>
<dbReference type="AlphaFoldDB" id="A0AAD2CLK8"/>
<feature type="transmembrane region" description="Helical" evidence="15">
    <location>
        <begin position="177"/>
        <end position="195"/>
    </location>
</feature>
<feature type="transmembrane region" description="Helical" evidence="15">
    <location>
        <begin position="323"/>
        <end position="343"/>
    </location>
</feature>
<dbReference type="Gene3D" id="1.20.1250.20">
    <property type="entry name" value="MFS general substrate transporter like domains"/>
    <property type="match status" value="1"/>
</dbReference>
<evidence type="ECO:0000256" key="13">
    <source>
        <dbReference type="ARBA" id="ARBA00044710"/>
    </source>
</evidence>
<accession>A0AAD2CLK8</accession>
<evidence type="ECO:0000256" key="14">
    <source>
        <dbReference type="ARBA" id="ARBA00044780"/>
    </source>
</evidence>
<dbReference type="InterPro" id="IPR020846">
    <property type="entry name" value="MFS_dom"/>
</dbReference>
<sequence length="522" mass="57119">MQSSHISVQSLWPSWVVVRITAIASLGGVLFGYDSGCISGALPQIQESLALDSGRSELIVSTLYFGAVFGAVVGSSICDLFGRRTTILLTDVVFIIGAVCLFLSTNYADIILGRFIVGIAVAISGIADVSYLHEISPIEIRGAIVSVNEASISLGFLLAYVSGFIYRSAADEEYRMIFGWAGAVAMIQFFGMINLPESPVWLDSQGRKQESQAAQSMISGIPSTATIDPIGQPHIRDSIGSSCDQGRVKNSDGMEYHEANDAFTQPFLNRRQSATQLFKTYRRQMIISLFLSTTQQFCGQASVINYAPYIFALSHNENRSVHLQTLSIGLVKFAVTVIVVLRIEKFGRRALLLGGMFLISIGQFFLALAFSGLDGNSDFSINGVIPHLALPGALLVVCGYSMSFGPLGWLLTSELFPTEFRARALGMSTIVTYLCASMVTNTFLTFLSEIGASATFATYGIFNTLGMVFAFLAIPETDGKRVEQIEVSMQEMWWWKVGDHHSQFENDYRSMSTETPRPEMTR</sequence>
<reference evidence="17" key="1">
    <citation type="submission" date="2023-08" db="EMBL/GenBank/DDBJ databases">
        <authorList>
            <person name="Audoor S."/>
            <person name="Bilcke G."/>
        </authorList>
    </citation>
    <scope>NUCLEOTIDE SEQUENCE</scope>
</reference>
<dbReference type="PANTHER" id="PTHR48023:SF4">
    <property type="entry name" value="D-XYLOSE-PROTON SYMPORTER-LIKE 2"/>
    <property type="match status" value="1"/>
</dbReference>
<keyword evidence="5 15" id="KW-0812">Transmembrane</keyword>
<dbReference type="PROSITE" id="PS50850">
    <property type="entry name" value="MFS"/>
    <property type="match status" value="1"/>
</dbReference>
<evidence type="ECO:0000256" key="8">
    <source>
        <dbReference type="ARBA" id="ARBA00044637"/>
    </source>
</evidence>
<feature type="domain" description="Major facilitator superfamily (MFS) profile" evidence="16">
    <location>
        <begin position="20"/>
        <end position="478"/>
    </location>
</feature>
<keyword evidence="4" id="KW-0813">Transport</keyword>
<evidence type="ECO:0000256" key="11">
    <source>
        <dbReference type="ARBA" id="ARBA00044662"/>
    </source>
</evidence>
<feature type="transmembrane region" description="Helical" evidence="15">
    <location>
        <begin position="88"/>
        <end position="105"/>
    </location>
</feature>
<dbReference type="GO" id="GO:0016020">
    <property type="term" value="C:membrane"/>
    <property type="evidence" value="ECO:0007669"/>
    <property type="project" value="UniProtKB-SubCell"/>
</dbReference>
<organism evidence="17 18">
    <name type="scientific">Cylindrotheca closterium</name>
    <dbReference type="NCBI Taxonomy" id="2856"/>
    <lineage>
        <taxon>Eukaryota</taxon>
        <taxon>Sar</taxon>
        <taxon>Stramenopiles</taxon>
        <taxon>Ochrophyta</taxon>
        <taxon>Bacillariophyta</taxon>
        <taxon>Bacillariophyceae</taxon>
        <taxon>Bacillariophycidae</taxon>
        <taxon>Bacillariales</taxon>
        <taxon>Bacillariaceae</taxon>
        <taxon>Cylindrotheca</taxon>
    </lineage>
</organism>
<evidence type="ECO:0000256" key="12">
    <source>
        <dbReference type="ARBA" id="ARBA00044668"/>
    </source>
</evidence>
<feature type="transmembrane region" description="Helical" evidence="15">
    <location>
        <begin position="143"/>
        <end position="165"/>
    </location>
</feature>
<evidence type="ECO:0000313" key="18">
    <source>
        <dbReference type="Proteomes" id="UP001295423"/>
    </source>
</evidence>
<comment type="catalytic activity">
    <reaction evidence="10">
        <text>D-xylose(out) = D-xylose(in)</text>
        <dbReference type="Rhea" id="RHEA:78427"/>
        <dbReference type="ChEBI" id="CHEBI:53455"/>
    </reaction>
    <physiologicalReaction direction="left-to-right" evidence="10">
        <dbReference type="Rhea" id="RHEA:78428"/>
    </physiologicalReaction>
</comment>
<comment type="caution">
    <text evidence="17">The sequence shown here is derived from an EMBL/GenBank/DDBJ whole genome shotgun (WGS) entry which is preliminary data.</text>
</comment>
<proteinExistence type="inferred from homology"/>
<evidence type="ECO:0000256" key="4">
    <source>
        <dbReference type="ARBA" id="ARBA00022448"/>
    </source>
</evidence>
<evidence type="ECO:0000256" key="3">
    <source>
        <dbReference type="ARBA" id="ARBA00011738"/>
    </source>
</evidence>
<comment type="catalytic activity">
    <reaction evidence="11">
        <text>D-mannose(out) = D-mannose(in)</text>
        <dbReference type="Rhea" id="RHEA:78391"/>
        <dbReference type="ChEBI" id="CHEBI:4208"/>
    </reaction>
    <physiologicalReaction direction="left-to-right" evidence="11">
        <dbReference type="Rhea" id="RHEA:78392"/>
    </physiologicalReaction>
</comment>
<dbReference type="EMBL" id="CAKOGP040000335">
    <property type="protein sequence ID" value="CAJ1934182.1"/>
    <property type="molecule type" value="Genomic_DNA"/>
</dbReference>